<comment type="caution">
    <text evidence="3">The sequence shown here is derived from an EMBL/GenBank/DDBJ whole genome shotgun (WGS) entry which is preliminary data.</text>
</comment>
<dbReference type="Gene3D" id="3.40.50.1820">
    <property type="entry name" value="alpha/beta hydrolase"/>
    <property type="match status" value="1"/>
</dbReference>
<keyword evidence="4" id="KW-1185">Reference proteome</keyword>
<reference evidence="3 4" key="1">
    <citation type="submission" date="2023-07" db="EMBL/GenBank/DDBJ databases">
        <title>Sorghum-associated microbial communities from plants grown in Nebraska, USA.</title>
        <authorList>
            <person name="Schachtman D."/>
        </authorList>
    </citation>
    <scope>NUCLEOTIDE SEQUENCE [LARGE SCALE GENOMIC DNA]</scope>
    <source>
        <strain evidence="3 4">BE198</strain>
    </source>
</reference>
<protein>
    <submittedName>
        <fullName evidence="3">Dienelactone hydrolase</fullName>
    </submittedName>
</protein>
<keyword evidence="3" id="KW-0378">Hydrolase</keyword>
<dbReference type="SUPFAM" id="SSF53474">
    <property type="entry name" value="alpha/beta-Hydrolases"/>
    <property type="match status" value="1"/>
</dbReference>
<evidence type="ECO:0000313" key="3">
    <source>
        <dbReference type="EMBL" id="MDR7133833.1"/>
    </source>
</evidence>
<accession>A0ABU1W8A9</accession>
<name>A0ABU1W8A9_9GAMM</name>
<dbReference type="GO" id="GO:0016787">
    <property type="term" value="F:hydrolase activity"/>
    <property type="evidence" value="ECO:0007669"/>
    <property type="project" value="UniProtKB-KW"/>
</dbReference>
<feature type="signal peptide" evidence="1">
    <location>
        <begin position="1"/>
        <end position="31"/>
    </location>
</feature>
<gene>
    <name evidence="3" type="ORF">J2X06_001017</name>
</gene>
<proteinExistence type="predicted"/>
<keyword evidence="1" id="KW-0732">Signal</keyword>
<dbReference type="InterPro" id="IPR002925">
    <property type="entry name" value="Dienelactn_hydro"/>
</dbReference>
<dbReference type="RefSeq" id="WP_310059121.1">
    <property type="nucleotide sequence ID" value="NZ_JAVDVY010000001.1"/>
</dbReference>
<dbReference type="Proteomes" id="UP001251524">
    <property type="component" value="Unassembled WGS sequence"/>
</dbReference>
<dbReference type="InterPro" id="IPR029058">
    <property type="entry name" value="AB_hydrolase_fold"/>
</dbReference>
<feature type="chain" id="PRO_5046904219" evidence="1">
    <location>
        <begin position="32"/>
        <end position="273"/>
    </location>
</feature>
<dbReference type="InterPro" id="IPR050261">
    <property type="entry name" value="FrsA_esterase"/>
</dbReference>
<organism evidence="3 4">
    <name type="scientific">Lysobacter niastensis</name>
    <dbReference type="NCBI Taxonomy" id="380629"/>
    <lineage>
        <taxon>Bacteria</taxon>
        <taxon>Pseudomonadati</taxon>
        <taxon>Pseudomonadota</taxon>
        <taxon>Gammaproteobacteria</taxon>
        <taxon>Lysobacterales</taxon>
        <taxon>Lysobacteraceae</taxon>
        <taxon>Lysobacter</taxon>
    </lineage>
</organism>
<evidence type="ECO:0000313" key="4">
    <source>
        <dbReference type="Proteomes" id="UP001251524"/>
    </source>
</evidence>
<dbReference type="PANTHER" id="PTHR22946">
    <property type="entry name" value="DIENELACTONE HYDROLASE DOMAIN-CONTAINING PROTEIN-RELATED"/>
    <property type="match status" value="1"/>
</dbReference>
<feature type="domain" description="Dienelactone hydrolase" evidence="2">
    <location>
        <begin position="51"/>
        <end position="268"/>
    </location>
</feature>
<dbReference type="Pfam" id="PF01738">
    <property type="entry name" value="DLH"/>
    <property type="match status" value="1"/>
</dbReference>
<sequence length="273" mass="29326">MPRLVHRSIRSPIQRLILSAVLALGSLPATAAMVDKPVDWTIGKDRFTGVLVYDDVNAIPRPGLVMVPNWQGINPSAIEKARQIAGDDYVVLVADVYGSSIRPKNDEEAGKVAGPLRDDRPTLRARVEKSVAVLKAQAGKVPVDAKRIGALGFCFGGTTALELVRGGSELAGVVSLHGGLSTPLPAKDDAVRTPVLVLNGADDRGITDEDIAAFEKEMDAAGADWQFVNFSGAVHCFAEADAHNPPGCVYNERAAKRAYEMMFDFFRERFAAK</sequence>
<evidence type="ECO:0000259" key="2">
    <source>
        <dbReference type="Pfam" id="PF01738"/>
    </source>
</evidence>
<dbReference type="PANTHER" id="PTHR22946:SF4">
    <property type="entry name" value="ESTERASE FRSA"/>
    <property type="match status" value="1"/>
</dbReference>
<evidence type="ECO:0000256" key="1">
    <source>
        <dbReference type="SAM" id="SignalP"/>
    </source>
</evidence>
<dbReference type="EMBL" id="JAVDVY010000001">
    <property type="protein sequence ID" value="MDR7133833.1"/>
    <property type="molecule type" value="Genomic_DNA"/>
</dbReference>